<dbReference type="Gene3D" id="3.40.50.2020">
    <property type="match status" value="1"/>
</dbReference>
<dbReference type="Pfam" id="PF00156">
    <property type="entry name" value="Pribosyltran"/>
    <property type="match status" value="1"/>
</dbReference>
<gene>
    <name evidence="2" type="ORF">H3V53_40970</name>
</gene>
<dbReference type="Proteomes" id="UP001386437">
    <property type="component" value="Unassembled WGS sequence"/>
</dbReference>
<dbReference type="EMBL" id="JACFYJ010000170">
    <property type="protein sequence ID" value="MEI6003227.1"/>
    <property type="molecule type" value="Genomic_DNA"/>
</dbReference>
<keyword evidence="2" id="KW-0808">Transferase</keyword>
<evidence type="ECO:0000313" key="3">
    <source>
        <dbReference type="Proteomes" id="UP001386437"/>
    </source>
</evidence>
<evidence type="ECO:0000259" key="1">
    <source>
        <dbReference type="Pfam" id="PF00156"/>
    </source>
</evidence>
<dbReference type="InterPro" id="IPR029057">
    <property type="entry name" value="PRTase-like"/>
</dbReference>
<proteinExistence type="predicted"/>
<keyword evidence="2" id="KW-0328">Glycosyltransferase</keyword>
<feature type="domain" description="Phosphoribosyltransferase" evidence="1">
    <location>
        <begin position="9"/>
        <end position="200"/>
    </location>
</feature>
<dbReference type="SUPFAM" id="SSF53271">
    <property type="entry name" value="PRTase-like"/>
    <property type="match status" value="1"/>
</dbReference>
<dbReference type="RefSeq" id="WP_336602776.1">
    <property type="nucleotide sequence ID" value="NZ_JACFYJ010000170.1"/>
</dbReference>
<dbReference type="CDD" id="cd06223">
    <property type="entry name" value="PRTases_typeI"/>
    <property type="match status" value="1"/>
</dbReference>
<name>A0ABU8J5G2_9BURK</name>
<evidence type="ECO:0000313" key="2">
    <source>
        <dbReference type="EMBL" id="MEI6003227.1"/>
    </source>
</evidence>
<keyword evidence="3" id="KW-1185">Reference proteome</keyword>
<dbReference type="Gene3D" id="3.30.1310.20">
    <property type="entry name" value="PRTase-like"/>
    <property type="match status" value="1"/>
</dbReference>
<protein>
    <submittedName>
        <fullName evidence="2">Phosphoribosyltransferase</fullName>
    </submittedName>
</protein>
<dbReference type="GO" id="GO:0016757">
    <property type="term" value="F:glycosyltransferase activity"/>
    <property type="evidence" value="ECO:0007669"/>
    <property type="project" value="UniProtKB-KW"/>
</dbReference>
<organism evidence="2 3">
    <name type="scientific">Paraburkholderia bengalensis</name>
    <dbReference type="NCBI Taxonomy" id="2747562"/>
    <lineage>
        <taxon>Bacteria</taxon>
        <taxon>Pseudomonadati</taxon>
        <taxon>Pseudomonadota</taxon>
        <taxon>Betaproteobacteria</taxon>
        <taxon>Burkholderiales</taxon>
        <taxon>Burkholderiaceae</taxon>
        <taxon>Paraburkholderia</taxon>
    </lineage>
</organism>
<accession>A0ABU8J5G2</accession>
<sequence length="225" mass="23931">MHRRFADRADAGRALAEQLKHYAQRGDVIVLGLPRGGVPVAYEVAQALGAPLDVLVVRKLGVPWQCELAMGAIASGDALYVDEELMREADVSKPEFERVLAGEKAQLARREALFRDPQRAQIDVAGRIAIIVDDGLATGASMKAAARALRARTPAPAKIVAALPVAPRDAEARIGSDVDEVVCVAAPEMFFSVSQFYADFSETTDDDVRAILARASPASGPAARG</sequence>
<comment type="caution">
    <text evidence="2">The sequence shown here is derived from an EMBL/GenBank/DDBJ whole genome shotgun (WGS) entry which is preliminary data.</text>
</comment>
<dbReference type="InterPro" id="IPR000836">
    <property type="entry name" value="PRTase_dom"/>
</dbReference>
<reference evidence="2 3" key="1">
    <citation type="journal article" date="2022" name="Arch. Microbiol.">
        <title>Paraburkholderia bengalensis sp. nov. isolated from roots of Oryza sativa, IR64.</title>
        <authorList>
            <person name="Nag P."/>
            <person name="Mondal N."/>
            <person name="Sarkar J."/>
            <person name="Das S."/>
        </authorList>
    </citation>
    <scope>NUCLEOTIDE SEQUENCE [LARGE SCALE GENOMIC DNA]</scope>
    <source>
        <strain evidence="2 3">IR64_4_BI</strain>
    </source>
</reference>